<dbReference type="PANTHER" id="PTHR28008:SF1">
    <property type="entry name" value="DOMAIN PROTEIN, PUTATIVE (AFU_ORTHOLOGUE AFUA_3G10980)-RELATED"/>
    <property type="match status" value="1"/>
</dbReference>
<reference evidence="3 4" key="2">
    <citation type="journal article" date="2022" name="Microorganisms">
        <title>Complete Genome Sequences of Two Flavobacterium ammonificans Strains and a Flavobacterium ammoniigenes Strain of Ammonifying Bacterioplankton Isolated from Surface River Water.</title>
        <authorList>
            <person name="Suda W."/>
            <person name="Ogata Y."/>
            <person name="Shindo C."/>
            <person name="Watanabe K."/>
        </authorList>
    </citation>
    <scope>NUCLEOTIDE SEQUENCE [LARGE SCALE GENOMIC DNA]</scope>
    <source>
        <strain evidence="3 4">GENT11</strain>
    </source>
</reference>
<organism evidence="3 4">
    <name type="scientific">Flavobacterium ammonificans</name>
    <dbReference type="NCBI Taxonomy" id="1751056"/>
    <lineage>
        <taxon>Bacteria</taxon>
        <taxon>Pseudomonadati</taxon>
        <taxon>Bacteroidota</taxon>
        <taxon>Flavobacteriia</taxon>
        <taxon>Flavobacteriales</taxon>
        <taxon>Flavobacteriaceae</taxon>
        <taxon>Flavobacterium</taxon>
    </lineage>
</organism>
<keyword evidence="1" id="KW-0472">Membrane</keyword>
<evidence type="ECO:0000259" key="2">
    <source>
        <dbReference type="Pfam" id="PF04892"/>
    </source>
</evidence>
<dbReference type="EMBL" id="AP025183">
    <property type="protein sequence ID" value="BDB51890.1"/>
    <property type="molecule type" value="Genomic_DNA"/>
</dbReference>
<dbReference type="PANTHER" id="PTHR28008">
    <property type="entry name" value="DOMAIN PROTEIN, PUTATIVE (AFU_ORTHOLOGUE AFUA_3G10980)-RELATED"/>
    <property type="match status" value="1"/>
</dbReference>
<keyword evidence="4" id="KW-1185">Reference proteome</keyword>
<dbReference type="InterPro" id="IPR006976">
    <property type="entry name" value="VanZ-like"/>
</dbReference>
<evidence type="ECO:0000256" key="1">
    <source>
        <dbReference type="SAM" id="Phobius"/>
    </source>
</evidence>
<keyword evidence="1" id="KW-0812">Transmembrane</keyword>
<dbReference type="Pfam" id="PF04892">
    <property type="entry name" value="VanZ"/>
    <property type="match status" value="1"/>
</dbReference>
<accession>A0ABM7V152</accession>
<gene>
    <name evidence="3" type="ORF">GENT11_02020</name>
</gene>
<reference evidence="3 4" key="1">
    <citation type="journal article" date="2022" name="Int. J. Syst. Evol. Microbiol.">
        <title>Flavobacterium ammonificans sp. nov. and Flavobacterium ammoniigenes sp. nov., ammonifying bacteria isolated from surface river water.</title>
        <authorList>
            <person name="Watanabe K."/>
            <person name="Kitamura T."/>
            <person name="Ogata Y."/>
            <person name="Shindo C."/>
            <person name="Suda W."/>
        </authorList>
    </citation>
    <scope>NUCLEOTIDE SEQUENCE [LARGE SCALE GENOMIC DNA]</scope>
    <source>
        <strain evidence="3 4">GENT11</strain>
    </source>
</reference>
<feature type="transmembrane region" description="Helical" evidence="1">
    <location>
        <begin position="20"/>
        <end position="37"/>
    </location>
</feature>
<proteinExistence type="predicted"/>
<evidence type="ECO:0000313" key="4">
    <source>
        <dbReference type="Proteomes" id="UP001319865"/>
    </source>
</evidence>
<keyword evidence="1" id="KW-1133">Transmembrane helix</keyword>
<dbReference type="Proteomes" id="UP001319865">
    <property type="component" value="Chromosome"/>
</dbReference>
<name>A0ABM7V152_9FLAO</name>
<sequence length="115" mass="13182">MCLTPSSDIPTVSIPHLDKIAHSFFHFVFTVLWYLFFEKQVKKSNQQKLLFISVVLSLLFGIVIEILQTKITLTRSGDIYDIMANFVGSILAFVFITVGKRSKYIQNSSDIKSRF</sequence>
<dbReference type="NCBIfam" id="NF037970">
    <property type="entry name" value="vanZ_1"/>
    <property type="match status" value="1"/>
</dbReference>
<feature type="transmembrane region" description="Helical" evidence="1">
    <location>
        <begin position="49"/>
        <end position="67"/>
    </location>
</feature>
<evidence type="ECO:0000313" key="3">
    <source>
        <dbReference type="EMBL" id="BDB51890.1"/>
    </source>
</evidence>
<feature type="domain" description="VanZ-like" evidence="2">
    <location>
        <begin position="17"/>
        <end position="97"/>
    </location>
</feature>
<feature type="transmembrane region" description="Helical" evidence="1">
    <location>
        <begin position="79"/>
        <end position="98"/>
    </location>
</feature>
<protein>
    <recommendedName>
        <fullName evidence="2">VanZ-like domain-containing protein</fullName>
    </recommendedName>
</protein>